<dbReference type="GO" id="GO:0030488">
    <property type="term" value="P:tRNA methylation"/>
    <property type="evidence" value="ECO:0007669"/>
    <property type="project" value="InterPro"/>
</dbReference>
<dbReference type="STRING" id="425265.A8QA17"/>
<dbReference type="OrthoDB" id="10254665at2759"/>
<accession>A8QA17</accession>
<dbReference type="VEuPathDB" id="FungiDB:MGL_3582"/>
<evidence type="ECO:0000256" key="3">
    <source>
        <dbReference type="ARBA" id="ARBA00021704"/>
    </source>
</evidence>
<proteinExistence type="inferred from homology"/>
<dbReference type="AlphaFoldDB" id="A8QA17"/>
<evidence type="ECO:0000256" key="5">
    <source>
        <dbReference type="ARBA" id="ARBA00023242"/>
    </source>
</evidence>
<gene>
    <name evidence="8" type="ORF">MGL_3582</name>
</gene>
<feature type="region of interest" description="Disordered" evidence="7">
    <location>
        <begin position="1"/>
        <end position="26"/>
    </location>
</feature>
<dbReference type="InterPro" id="IPR029063">
    <property type="entry name" value="SAM-dependent_MTases_sf"/>
</dbReference>
<dbReference type="PANTHER" id="PTHR12945:SF0">
    <property type="entry name" value="TRNA (ADENINE(58)-N(1))-METHYLTRANSFERASE NON-CATALYTIC SUBUNIT TRM6"/>
    <property type="match status" value="1"/>
</dbReference>
<feature type="compositionally biased region" description="Basic and acidic residues" evidence="7">
    <location>
        <begin position="1"/>
        <end position="12"/>
    </location>
</feature>
<dbReference type="InParanoid" id="A8QA17"/>
<protein>
    <recommendedName>
        <fullName evidence="3">tRNA (adenine(58)-N(1))-methyltransferase non-catalytic subunit TRM6</fullName>
    </recommendedName>
    <alternativeName>
        <fullName evidence="6">tRNA(m1A58)-methyltransferase subunit TRM6</fullName>
    </alternativeName>
</protein>
<sequence length="357" mass="39839">MHDSRPEKHELTDENENAENAMNSSKKARITHDITLTNDKLRARTTIIVPGMNVFLRLPSGMMKLVTLEKGKTVSIGKFGNFDANSIIGKPFGPTYEIRPDGTLEIMHQAVAEALDAFHVATYNFERCPEKIRNMRADSLSQCLSFSNVQAGGKYLVVDGIGGLLAGAVLERMGGSGSVYLVHDTDSPPALELMSQFNLTSAHTSGVLKTLHWATTESRWTLPSHMSEELSREYTSERERNRAKKKRTAIEDFLATRQQFFEGEFDAAIIACPYETYSVIHRITPYLSGSANVVVHSPHLQPLVETQARLRANHSFVNVSITEPWLRRYQVLPARTHPDMTTSASGGYILHAIRILE</sequence>
<reference evidence="8 9" key="1">
    <citation type="journal article" date="2007" name="Proc. Natl. Acad. Sci. U.S.A.">
        <title>Dandruff-associated Malassezia genomes reveal convergent and divergent virulence traits shared with plant and human fungal pathogens.</title>
        <authorList>
            <person name="Xu J."/>
            <person name="Saunders C.W."/>
            <person name="Hu P."/>
            <person name="Grant R.A."/>
            <person name="Boekhout T."/>
            <person name="Kuramae E.E."/>
            <person name="Kronstad J.W."/>
            <person name="Deangelis Y.M."/>
            <person name="Reeder N.L."/>
            <person name="Johnstone K.R."/>
            <person name="Leland M."/>
            <person name="Fieno A.M."/>
            <person name="Begley W.M."/>
            <person name="Sun Y."/>
            <person name="Lacey M.P."/>
            <person name="Chaudhary T."/>
            <person name="Keough T."/>
            <person name="Chu L."/>
            <person name="Sears R."/>
            <person name="Yuan B."/>
            <person name="Dawson T.L.Jr."/>
        </authorList>
    </citation>
    <scope>NUCLEOTIDE SEQUENCE [LARGE SCALE GENOMIC DNA]</scope>
    <source>
        <strain evidence="9">ATCC MYA-4612 / CBS 7966</strain>
    </source>
</reference>
<evidence type="ECO:0000313" key="9">
    <source>
        <dbReference type="Proteomes" id="UP000008837"/>
    </source>
</evidence>
<evidence type="ECO:0000313" key="8">
    <source>
        <dbReference type="EMBL" id="EDP41901.1"/>
    </source>
</evidence>
<organism evidence="8 9">
    <name type="scientific">Malassezia globosa (strain ATCC MYA-4612 / CBS 7966)</name>
    <name type="common">Dandruff-associated fungus</name>
    <dbReference type="NCBI Taxonomy" id="425265"/>
    <lineage>
        <taxon>Eukaryota</taxon>
        <taxon>Fungi</taxon>
        <taxon>Dikarya</taxon>
        <taxon>Basidiomycota</taxon>
        <taxon>Ustilaginomycotina</taxon>
        <taxon>Malasseziomycetes</taxon>
        <taxon>Malasseziales</taxon>
        <taxon>Malasseziaceae</taxon>
        <taxon>Malassezia</taxon>
    </lineage>
</organism>
<evidence type="ECO:0000256" key="4">
    <source>
        <dbReference type="ARBA" id="ARBA00022694"/>
    </source>
</evidence>
<keyword evidence="4" id="KW-0819">tRNA processing</keyword>
<dbReference type="Gene3D" id="3.10.330.20">
    <property type="match status" value="1"/>
</dbReference>
<dbReference type="EMBL" id="AAYY01000014">
    <property type="protein sequence ID" value="EDP41901.1"/>
    <property type="molecule type" value="Genomic_DNA"/>
</dbReference>
<dbReference type="InterPro" id="IPR017423">
    <property type="entry name" value="TRM6"/>
</dbReference>
<dbReference type="GO" id="GO:0031515">
    <property type="term" value="C:tRNA (m1A) methyltransferase complex"/>
    <property type="evidence" value="ECO:0007669"/>
    <property type="project" value="InterPro"/>
</dbReference>
<comment type="caution">
    <text evidence="8">The sequence shown here is derived from an EMBL/GenBank/DDBJ whole genome shotgun (WGS) entry which is preliminary data.</text>
</comment>
<dbReference type="GO" id="GO:0005634">
    <property type="term" value="C:nucleus"/>
    <property type="evidence" value="ECO:0007669"/>
    <property type="project" value="UniProtKB-SubCell"/>
</dbReference>
<name>A8QA17_MALGO</name>
<dbReference type="Proteomes" id="UP000008837">
    <property type="component" value="Unassembled WGS sequence"/>
</dbReference>
<dbReference type="Gene3D" id="3.40.50.150">
    <property type="entry name" value="Vaccinia Virus protein VP39"/>
    <property type="match status" value="1"/>
</dbReference>
<dbReference type="FunCoup" id="A8QA17">
    <property type="interactions" value="441"/>
</dbReference>
<keyword evidence="9" id="KW-1185">Reference proteome</keyword>
<comment type="similarity">
    <text evidence="2">Belongs to the TRM6/GCD10 family.</text>
</comment>
<dbReference type="GeneID" id="5853421"/>
<dbReference type="PANTHER" id="PTHR12945">
    <property type="entry name" value="TRANSLATION INITIATION FACTOR EIF3-RELATED"/>
    <property type="match status" value="1"/>
</dbReference>
<dbReference type="Pfam" id="PF04189">
    <property type="entry name" value="Gcd10p"/>
    <property type="match status" value="2"/>
</dbReference>
<comment type="subcellular location">
    <subcellularLocation>
        <location evidence="1">Nucleus</location>
    </subcellularLocation>
</comment>
<evidence type="ECO:0000256" key="1">
    <source>
        <dbReference type="ARBA" id="ARBA00004123"/>
    </source>
</evidence>
<dbReference type="RefSeq" id="XP_001729115.1">
    <property type="nucleotide sequence ID" value="XM_001729063.1"/>
</dbReference>
<evidence type="ECO:0000256" key="2">
    <source>
        <dbReference type="ARBA" id="ARBA00008320"/>
    </source>
</evidence>
<dbReference type="KEGG" id="mgl:MGL_3582"/>
<keyword evidence="5" id="KW-0539">Nucleus</keyword>
<evidence type="ECO:0000256" key="6">
    <source>
        <dbReference type="ARBA" id="ARBA00032319"/>
    </source>
</evidence>
<dbReference type="SUPFAM" id="SSF53335">
    <property type="entry name" value="S-adenosyl-L-methionine-dependent methyltransferases"/>
    <property type="match status" value="1"/>
</dbReference>
<evidence type="ECO:0000256" key="7">
    <source>
        <dbReference type="SAM" id="MobiDB-lite"/>
    </source>
</evidence>